<name>A0ABV6SXI9_9GAMM</name>
<dbReference type="SUPFAM" id="SSF53067">
    <property type="entry name" value="Actin-like ATPase domain"/>
    <property type="match status" value="1"/>
</dbReference>
<evidence type="ECO:0000313" key="2">
    <source>
        <dbReference type="Proteomes" id="UP001589898"/>
    </source>
</evidence>
<dbReference type="EMBL" id="JBHLTF010000031">
    <property type="protein sequence ID" value="MFC0718164.1"/>
    <property type="molecule type" value="Genomic_DNA"/>
</dbReference>
<organism evidence="1 2">
    <name type="scientific">Luteimonas padinae</name>
    <dbReference type="NCBI Taxonomy" id="1714359"/>
    <lineage>
        <taxon>Bacteria</taxon>
        <taxon>Pseudomonadati</taxon>
        <taxon>Pseudomonadota</taxon>
        <taxon>Gammaproteobacteria</taxon>
        <taxon>Lysobacterales</taxon>
        <taxon>Lysobacteraceae</taxon>
        <taxon>Luteimonas</taxon>
    </lineage>
</organism>
<proteinExistence type="predicted"/>
<evidence type="ECO:0008006" key="3">
    <source>
        <dbReference type="Google" id="ProtNLM"/>
    </source>
</evidence>
<gene>
    <name evidence="1" type="ORF">ACFFFU_10440</name>
</gene>
<comment type="caution">
    <text evidence="1">The sequence shown here is derived from an EMBL/GenBank/DDBJ whole genome shotgun (WGS) entry which is preliminary data.</text>
</comment>
<dbReference type="RefSeq" id="WP_189494290.1">
    <property type="nucleotide sequence ID" value="NZ_BMZT01000001.1"/>
</dbReference>
<protein>
    <recommendedName>
        <fullName evidence="3">Hsp70 family protein</fullName>
    </recommendedName>
</protein>
<sequence>MLAVSVEDAGKRLQVSDHAVPQRELTLGLDFGTSCSKIIIGDAAAGKSFAIPFHEGVDIERYLLASRVYETDGTYSLVDGPIVHRDLKLSFIDGSKGDNGERRVVAFLALAIRRARGWLFQAHRDVYLGSSIVWRLTIGLPTRQNLDRRLSDRFRYVALASWYVAGDDGPVNRSTIDRALVRAVEERGDSMDVDVQVMPEIAAQIYGFVVSDSFDRLGRNIYLMADIGSGTVDASLFHVKEEKGRRHAFSFYTSTVEHNGVSNLHRHRGRWWMKVLQEAEVEPTLIRELDDSMEVTDHDLRIPEDFRDYFDGIAVNGSSVGSPDDDFFRGVERQVVADTFIRAVRDNQAPQQQLVDVPFYLCGGGSRMRYYAQLKQRLERPSRNFGVSATGTPLPVPEDLDVPGVAGDYDRLSVAYGLAWLDPAWVVETEPMSPIDAAGSPGWRDNYIDKDQL</sequence>
<accession>A0ABV6SXI9</accession>
<dbReference type="InterPro" id="IPR043129">
    <property type="entry name" value="ATPase_NBD"/>
</dbReference>
<keyword evidence="2" id="KW-1185">Reference proteome</keyword>
<dbReference type="Proteomes" id="UP001589898">
    <property type="component" value="Unassembled WGS sequence"/>
</dbReference>
<reference evidence="1 2" key="1">
    <citation type="submission" date="2024-09" db="EMBL/GenBank/DDBJ databases">
        <authorList>
            <person name="Sun Q."/>
            <person name="Mori K."/>
        </authorList>
    </citation>
    <scope>NUCLEOTIDE SEQUENCE [LARGE SCALE GENOMIC DNA]</scope>
    <source>
        <strain evidence="1 2">KCTC 52403</strain>
    </source>
</reference>
<evidence type="ECO:0000313" key="1">
    <source>
        <dbReference type="EMBL" id="MFC0718164.1"/>
    </source>
</evidence>